<keyword evidence="2" id="KW-1185">Reference proteome</keyword>
<dbReference type="AlphaFoldDB" id="A0A5C6MBM5"/>
<comment type="caution">
    <text evidence="1">The sequence shown here is derived from an EMBL/GenBank/DDBJ whole genome shotgun (WGS) entry which is preliminary data.</text>
</comment>
<organism evidence="1 2">
    <name type="scientific">Planctomyces bekefii</name>
    <dbReference type="NCBI Taxonomy" id="1653850"/>
    <lineage>
        <taxon>Bacteria</taxon>
        <taxon>Pseudomonadati</taxon>
        <taxon>Planctomycetota</taxon>
        <taxon>Planctomycetia</taxon>
        <taxon>Planctomycetales</taxon>
        <taxon>Planctomycetaceae</taxon>
        <taxon>Planctomyces</taxon>
    </lineage>
</organism>
<evidence type="ECO:0000313" key="2">
    <source>
        <dbReference type="Proteomes" id="UP000321083"/>
    </source>
</evidence>
<dbReference type="EMBL" id="SRHE01000057">
    <property type="protein sequence ID" value="TWW11515.1"/>
    <property type="molecule type" value="Genomic_DNA"/>
</dbReference>
<gene>
    <name evidence="1" type="ORF">E3A20_04740</name>
</gene>
<evidence type="ECO:0000313" key="1">
    <source>
        <dbReference type="EMBL" id="TWW11515.1"/>
    </source>
</evidence>
<reference evidence="1 2" key="1">
    <citation type="submission" date="2019-08" db="EMBL/GenBank/DDBJ databases">
        <title>100 year-old enigma solved: identification of Planctomyces bekefii, the type genus and species of the phylum Planctomycetes.</title>
        <authorList>
            <person name="Svetlana D.N."/>
            <person name="Overmann J."/>
        </authorList>
    </citation>
    <scope>NUCLEOTIDE SEQUENCE [LARGE SCALE GENOMIC DNA]</scope>
    <source>
        <strain evidence="1">Phe10_nw2017</strain>
    </source>
</reference>
<name>A0A5C6MBM5_9PLAN</name>
<reference evidence="1 2" key="2">
    <citation type="submission" date="2019-08" db="EMBL/GenBank/DDBJ databases">
        <authorList>
            <person name="Henke P."/>
        </authorList>
    </citation>
    <scope>NUCLEOTIDE SEQUENCE [LARGE SCALE GENOMIC DNA]</scope>
    <source>
        <strain evidence="1">Phe10_nw2017</strain>
    </source>
</reference>
<protein>
    <submittedName>
        <fullName evidence="1">Uncharacterized protein</fullName>
    </submittedName>
</protein>
<accession>A0A5C6MBM5</accession>
<proteinExistence type="predicted"/>
<sequence>MAVVKPRDRECWAVGHFDFCDAMTRLCEDISRRHPEFGHVQMPRVAVTFAQARSPVHWGVQARLTPLRFEGGRTTEQRKGRLWTVQKVLHRGQEALYVLTFLLPRFFESAVR</sequence>
<dbReference type="Proteomes" id="UP000321083">
    <property type="component" value="Unassembled WGS sequence"/>
</dbReference>